<evidence type="ECO:0000256" key="2">
    <source>
        <dbReference type="ARBA" id="ARBA00004613"/>
    </source>
</evidence>
<proteinExistence type="predicted"/>
<feature type="domain" description="Crinkler effector protein N-terminal" evidence="4">
    <location>
        <begin position="1"/>
        <end position="67"/>
    </location>
</feature>
<sequence>VGALREVIKNKKPVDFRDIDADALALYSISLPDDDQRLGAELKKLTLYDKPCLGARLKLSQLFPKSDLGDDEMPLIIIKAPTVHLDINCWVRGHEINQIFPVEILSAKTVGNFKDAIKNKNSVDFCNVDAKALALYKVSLACDEGLRESLEGLTLNPEQLIHPWDTLSDVFADLPLQRHLHIVIEAPLRSNSSAALPAAGGCCFTIMLLDLG</sequence>
<name>A0A0C2L7E9_9AGAM</name>
<dbReference type="GO" id="GO:0043657">
    <property type="term" value="C:host cell"/>
    <property type="evidence" value="ECO:0007669"/>
    <property type="project" value="UniProtKB-SubCell"/>
</dbReference>
<dbReference type="AlphaFoldDB" id="A0A0C2L7E9"/>
<keyword evidence="3" id="KW-0964">Secreted</keyword>
<dbReference type="Proteomes" id="UP000053820">
    <property type="component" value="Unassembled WGS sequence"/>
</dbReference>
<dbReference type="EMBL" id="KN840299">
    <property type="protein sequence ID" value="KIJ57526.1"/>
    <property type="molecule type" value="Genomic_DNA"/>
</dbReference>
<accession>A0A0C2L7E9</accession>
<evidence type="ECO:0000256" key="3">
    <source>
        <dbReference type="ARBA" id="ARBA00022525"/>
    </source>
</evidence>
<protein>
    <recommendedName>
        <fullName evidence="4">Crinkler effector protein N-terminal domain-containing protein</fullName>
    </recommendedName>
</protein>
<feature type="domain" description="Crinkler effector protein N-terminal" evidence="4">
    <location>
        <begin position="86"/>
        <end position="185"/>
    </location>
</feature>
<dbReference type="InterPro" id="IPR045379">
    <property type="entry name" value="Crinkler_N"/>
</dbReference>
<organism evidence="5 6">
    <name type="scientific">Hydnomerulius pinastri MD-312</name>
    <dbReference type="NCBI Taxonomy" id="994086"/>
    <lineage>
        <taxon>Eukaryota</taxon>
        <taxon>Fungi</taxon>
        <taxon>Dikarya</taxon>
        <taxon>Basidiomycota</taxon>
        <taxon>Agaricomycotina</taxon>
        <taxon>Agaricomycetes</taxon>
        <taxon>Agaricomycetidae</taxon>
        <taxon>Boletales</taxon>
        <taxon>Boletales incertae sedis</taxon>
        <taxon>Leucogyrophana</taxon>
    </lineage>
</organism>
<dbReference type="Pfam" id="PF20147">
    <property type="entry name" value="Crinkler"/>
    <property type="match status" value="2"/>
</dbReference>
<dbReference type="HOGENOM" id="CLU_074871_0_0_1"/>
<keyword evidence="6" id="KW-1185">Reference proteome</keyword>
<evidence type="ECO:0000256" key="1">
    <source>
        <dbReference type="ARBA" id="ARBA00004340"/>
    </source>
</evidence>
<comment type="subcellular location">
    <subcellularLocation>
        <location evidence="1">Host cell</location>
    </subcellularLocation>
    <subcellularLocation>
        <location evidence="2">Secreted</location>
    </subcellularLocation>
</comment>
<evidence type="ECO:0000259" key="4">
    <source>
        <dbReference type="Pfam" id="PF20147"/>
    </source>
</evidence>
<evidence type="ECO:0000313" key="6">
    <source>
        <dbReference type="Proteomes" id="UP000053820"/>
    </source>
</evidence>
<dbReference type="GO" id="GO:0005576">
    <property type="term" value="C:extracellular region"/>
    <property type="evidence" value="ECO:0007669"/>
    <property type="project" value="UniProtKB-SubCell"/>
</dbReference>
<evidence type="ECO:0000313" key="5">
    <source>
        <dbReference type="EMBL" id="KIJ57526.1"/>
    </source>
</evidence>
<gene>
    <name evidence="5" type="ORF">HYDPIDRAFT_104132</name>
</gene>
<reference evidence="5 6" key="1">
    <citation type="submission" date="2014-04" db="EMBL/GenBank/DDBJ databases">
        <title>Evolutionary Origins and Diversification of the Mycorrhizal Mutualists.</title>
        <authorList>
            <consortium name="DOE Joint Genome Institute"/>
            <consortium name="Mycorrhizal Genomics Consortium"/>
            <person name="Kohler A."/>
            <person name="Kuo A."/>
            <person name="Nagy L.G."/>
            <person name="Floudas D."/>
            <person name="Copeland A."/>
            <person name="Barry K.W."/>
            <person name="Cichocki N."/>
            <person name="Veneault-Fourrey C."/>
            <person name="LaButti K."/>
            <person name="Lindquist E.A."/>
            <person name="Lipzen A."/>
            <person name="Lundell T."/>
            <person name="Morin E."/>
            <person name="Murat C."/>
            <person name="Riley R."/>
            <person name="Ohm R."/>
            <person name="Sun H."/>
            <person name="Tunlid A."/>
            <person name="Henrissat B."/>
            <person name="Grigoriev I.V."/>
            <person name="Hibbett D.S."/>
            <person name="Martin F."/>
        </authorList>
    </citation>
    <scope>NUCLEOTIDE SEQUENCE [LARGE SCALE GENOMIC DNA]</scope>
    <source>
        <strain evidence="5 6">MD-312</strain>
    </source>
</reference>
<feature type="non-terminal residue" evidence="5">
    <location>
        <position position="1"/>
    </location>
</feature>
<dbReference type="OrthoDB" id="3168051at2759"/>